<gene>
    <name evidence="1" type="ORF">AU192_00285</name>
</gene>
<dbReference type="EMBL" id="LQIR01000068">
    <property type="protein sequence ID" value="KUI07196.1"/>
    <property type="molecule type" value="Genomic_DNA"/>
</dbReference>
<dbReference type="Proteomes" id="UP000053707">
    <property type="component" value="Unassembled WGS sequence"/>
</dbReference>
<name>A0A101A078_9MYCO</name>
<proteinExistence type="predicted"/>
<protein>
    <recommendedName>
        <fullName evidence="3">Fatty-acid--CoA ligase</fullName>
    </recommendedName>
</protein>
<accession>A0A101A078</accession>
<reference evidence="1 2" key="1">
    <citation type="submission" date="2016-01" db="EMBL/GenBank/DDBJ databases">
        <authorList>
            <consortium name="TB Trials Study Group"/>
            <person name="Sutton G."/>
            <person name="Brinkac L."/>
            <person name="Sanka R."/>
            <person name="Adams M."/>
            <person name="Lau E.L."/>
            <person name="Macaden R."/>
            <person name="Grewal H.M.S."/>
        </authorList>
    </citation>
    <scope>NUCLEOTIDE SEQUENCE [LARGE SCALE GENOMIC DNA]</scope>
    <source>
        <strain evidence="1 2">IS-1744</strain>
    </source>
</reference>
<sequence length="213" mass="23608">MAPAAVRSFTFAVEFRIAESERVGPVLAQHEESLRDLGAQYAFVYESVVDPGKVLVVIGIRTERPLLDLLRSPYFFEWFDAVGIEDLPAVFAGEVVERFDLGEPPAPGTEVVVAAVTRVRNVEVFMARVRDSLADFARSGIRRTLVYRAFDTPREVLFLHQLATARTALQWVADSDIASEWLKSAGVGAYPPVFVGRFVHAMRLAETAGTDLH</sequence>
<dbReference type="AlphaFoldDB" id="A0A101A078"/>
<organism evidence="1 2">
    <name type="scientific">Mycobacterium lehmannii</name>
    <dbReference type="NCBI Taxonomy" id="2048550"/>
    <lineage>
        <taxon>Bacteria</taxon>
        <taxon>Bacillati</taxon>
        <taxon>Actinomycetota</taxon>
        <taxon>Actinomycetes</taxon>
        <taxon>Mycobacteriales</taxon>
        <taxon>Mycobacteriaceae</taxon>
        <taxon>Mycobacterium</taxon>
    </lineage>
</organism>
<dbReference type="RefSeq" id="WP_064399926.1">
    <property type="nucleotide sequence ID" value="NZ_LQIR01000068.1"/>
</dbReference>
<evidence type="ECO:0000313" key="2">
    <source>
        <dbReference type="Proteomes" id="UP000053707"/>
    </source>
</evidence>
<comment type="caution">
    <text evidence="1">The sequence shown here is derived from an EMBL/GenBank/DDBJ whole genome shotgun (WGS) entry which is preliminary data.</text>
</comment>
<keyword evidence="2" id="KW-1185">Reference proteome</keyword>
<evidence type="ECO:0008006" key="3">
    <source>
        <dbReference type="Google" id="ProtNLM"/>
    </source>
</evidence>
<evidence type="ECO:0000313" key="1">
    <source>
        <dbReference type="EMBL" id="KUI07196.1"/>
    </source>
</evidence>